<dbReference type="InterPro" id="IPR036890">
    <property type="entry name" value="HATPase_C_sf"/>
</dbReference>
<name>A0AAX3EKD7_PAEUR</name>
<gene>
    <name evidence="1" type="ORF">NL394_04140</name>
</gene>
<protein>
    <submittedName>
        <fullName evidence="1">Uncharacterized protein</fullName>
    </submittedName>
</protein>
<accession>A0AAX3EKD7</accession>
<keyword evidence="2" id="KW-1185">Reference proteome</keyword>
<dbReference type="RefSeq" id="WP_182264043.1">
    <property type="nucleotide sequence ID" value="NZ_CP101180.1"/>
</dbReference>
<organism evidence="1 2">
    <name type="scientific">Paenarthrobacter ureafaciens</name>
    <dbReference type="NCBI Taxonomy" id="37931"/>
    <lineage>
        <taxon>Bacteria</taxon>
        <taxon>Bacillati</taxon>
        <taxon>Actinomycetota</taxon>
        <taxon>Actinomycetes</taxon>
        <taxon>Micrococcales</taxon>
        <taxon>Micrococcaceae</taxon>
        <taxon>Paenarthrobacter</taxon>
    </lineage>
</organism>
<evidence type="ECO:0000313" key="1">
    <source>
        <dbReference type="EMBL" id="UYV98426.1"/>
    </source>
</evidence>
<dbReference type="EMBL" id="CP101185">
    <property type="protein sequence ID" value="UYV98426.1"/>
    <property type="molecule type" value="Genomic_DNA"/>
</dbReference>
<dbReference type="Gene3D" id="3.30.565.10">
    <property type="entry name" value="Histidine kinase-like ATPase, C-terminal domain"/>
    <property type="match status" value="1"/>
</dbReference>
<evidence type="ECO:0000313" key="2">
    <source>
        <dbReference type="Proteomes" id="UP001163293"/>
    </source>
</evidence>
<reference evidence="1" key="1">
    <citation type="submission" date="2022-07" db="EMBL/GenBank/DDBJ databases">
        <authorList>
            <person name="Wu T."/>
        </authorList>
    </citation>
    <scope>NUCLEOTIDE SEQUENCE</scope>
    <source>
        <strain evidence="1">SD-1</strain>
    </source>
</reference>
<dbReference type="Proteomes" id="UP001163293">
    <property type="component" value="Chromosome"/>
</dbReference>
<sequence>MMASLAAFVDSRRAAGIPIKFVPPGDRDVRYYLSRMGMGKVLDAAEVNHGLPSVNANMALTQRALVEVAAFSSEDDVAALVSIVSYQSVAPGLQRAVSRALLEAGCNVPEHARVPRGFMAGQVINNQLRLSVADAGVGVLSTLEGSGATSEKQALLMAVNGTSEFADADRGRGLKSIHESISTHGGRGALISGQSVVTMSPNRLFAWTGNSSSYAGTILDVVLPIS</sequence>
<dbReference type="AlphaFoldDB" id="A0AAX3EKD7"/>
<proteinExistence type="predicted"/>